<name>A0A2V3PMX4_9BACT</name>
<keyword evidence="1" id="KW-1133">Transmembrane helix</keyword>
<dbReference type="OrthoDB" id="965642at2"/>
<protein>
    <submittedName>
        <fullName evidence="3">Zinc ribbon protein</fullName>
    </submittedName>
</protein>
<feature type="transmembrane region" description="Helical" evidence="1">
    <location>
        <begin position="54"/>
        <end position="75"/>
    </location>
</feature>
<keyword evidence="1" id="KW-0472">Membrane</keyword>
<evidence type="ECO:0000313" key="3">
    <source>
        <dbReference type="EMBL" id="PXV63542.1"/>
    </source>
</evidence>
<dbReference type="EMBL" id="QICL01000013">
    <property type="protein sequence ID" value="PXV63542.1"/>
    <property type="molecule type" value="Genomic_DNA"/>
</dbReference>
<comment type="caution">
    <text evidence="3">The sequence shown here is derived from an EMBL/GenBank/DDBJ whole genome shotgun (WGS) entry which is preliminary data.</text>
</comment>
<dbReference type="Pfam" id="PF13240">
    <property type="entry name" value="Zn_Ribbon_1"/>
    <property type="match status" value="1"/>
</dbReference>
<feature type="domain" description="Zinc-ribbon" evidence="2">
    <location>
        <begin position="5"/>
        <end position="27"/>
    </location>
</feature>
<evidence type="ECO:0000256" key="1">
    <source>
        <dbReference type="SAM" id="Phobius"/>
    </source>
</evidence>
<sequence length="186" mass="21096">MENIKCNRCGNENRNNARYCSGCGYELPKSTIEEETSNRNVISIPVTTGRRKSINSILGVLVGLAVCFAVQHFLFKTPSFDKVMMESASEINKSCPIMVDAETRLDNAVALPKNILQYNYTLMNMDAELVDTLEMKKVLEPNIVNFVKSSPQMKVFRDNKTTINYHYKDKNGVYLFIVSVTANQYE</sequence>
<reference evidence="3 4" key="1">
    <citation type="submission" date="2018-03" db="EMBL/GenBank/DDBJ databases">
        <title>Genomic Encyclopedia of Archaeal and Bacterial Type Strains, Phase II (KMG-II): from individual species to whole genera.</title>
        <authorList>
            <person name="Goeker M."/>
        </authorList>
    </citation>
    <scope>NUCLEOTIDE SEQUENCE [LARGE SCALE GENOMIC DNA]</scope>
    <source>
        <strain evidence="3 4">DSM 100214</strain>
    </source>
</reference>
<accession>A0A2V3PMX4</accession>
<dbReference type="AlphaFoldDB" id="A0A2V3PMX4"/>
<dbReference type="RefSeq" id="WP_110310870.1">
    <property type="nucleotide sequence ID" value="NZ_QICL01000013.1"/>
</dbReference>
<evidence type="ECO:0000259" key="2">
    <source>
        <dbReference type="Pfam" id="PF13240"/>
    </source>
</evidence>
<evidence type="ECO:0000313" key="4">
    <source>
        <dbReference type="Proteomes" id="UP000247973"/>
    </source>
</evidence>
<gene>
    <name evidence="3" type="ORF">CLV62_11329</name>
</gene>
<proteinExistence type="predicted"/>
<keyword evidence="1" id="KW-0812">Transmembrane</keyword>
<dbReference type="InterPro" id="IPR026870">
    <property type="entry name" value="Zinc_ribbon_dom"/>
</dbReference>
<organism evidence="3 4">
    <name type="scientific">Dysgonomonas alginatilytica</name>
    <dbReference type="NCBI Taxonomy" id="1605892"/>
    <lineage>
        <taxon>Bacteria</taxon>
        <taxon>Pseudomonadati</taxon>
        <taxon>Bacteroidota</taxon>
        <taxon>Bacteroidia</taxon>
        <taxon>Bacteroidales</taxon>
        <taxon>Dysgonomonadaceae</taxon>
        <taxon>Dysgonomonas</taxon>
    </lineage>
</organism>
<dbReference type="Proteomes" id="UP000247973">
    <property type="component" value="Unassembled WGS sequence"/>
</dbReference>
<keyword evidence="4" id="KW-1185">Reference proteome</keyword>